<dbReference type="PROSITE" id="PS00028">
    <property type="entry name" value="ZINC_FINGER_C2H2_1"/>
    <property type="match status" value="8"/>
</dbReference>
<name>A0A672HQZ7_SALFA</name>
<keyword evidence="6" id="KW-0238">DNA-binding</keyword>
<accession>A0A672HQZ7</accession>
<proteinExistence type="predicted"/>
<keyword evidence="7" id="KW-0539">Nucleus</keyword>
<keyword evidence="3" id="KW-0677">Repeat</keyword>
<organism evidence="11 12">
    <name type="scientific">Salarias fasciatus</name>
    <name type="common">Jewelled blenny</name>
    <name type="synonym">Blennius fasciatus</name>
    <dbReference type="NCBI Taxonomy" id="181472"/>
    <lineage>
        <taxon>Eukaryota</taxon>
        <taxon>Metazoa</taxon>
        <taxon>Chordata</taxon>
        <taxon>Craniata</taxon>
        <taxon>Vertebrata</taxon>
        <taxon>Euteleostomi</taxon>
        <taxon>Actinopterygii</taxon>
        <taxon>Neopterygii</taxon>
        <taxon>Teleostei</taxon>
        <taxon>Neoteleostei</taxon>
        <taxon>Acanthomorphata</taxon>
        <taxon>Ovalentaria</taxon>
        <taxon>Blenniimorphae</taxon>
        <taxon>Blenniiformes</taxon>
        <taxon>Blennioidei</taxon>
        <taxon>Blenniidae</taxon>
        <taxon>Salariinae</taxon>
        <taxon>Salarias</taxon>
    </lineage>
</organism>
<keyword evidence="5" id="KW-0862">Zinc</keyword>
<keyword evidence="12" id="KW-1185">Reference proteome</keyword>
<dbReference type="SMART" id="SM00355">
    <property type="entry name" value="ZnF_C2H2"/>
    <property type="match status" value="8"/>
</dbReference>
<evidence type="ECO:0000256" key="5">
    <source>
        <dbReference type="ARBA" id="ARBA00022833"/>
    </source>
</evidence>
<dbReference type="AlphaFoldDB" id="A0A672HQZ7"/>
<dbReference type="GO" id="GO:0005634">
    <property type="term" value="C:nucleus"/>
    <property type="evidence" value="ECO:0007669"/>
    <property type="project" value="UniProtKB-SubCell"/>
</dbReference>
<feature type="domain" description="C2H2-type" evidence="10">
    <location>
        <begin position="206"/>
        <end position="233"/>
    </location>
</feature>
<dbReference type="Proteomes" id="UP000472267">
    <property type="component" value="Chromosome 2"/>
</dbReference>
<feature type="domain" description="C2H2-type" evidence="10">
    <location>
        <begin position="234"/>
        <end position="261"/>
    </location>
</feature>
<evidence type="ECO:0000256" key="6">
    <source>
        <dbReference type="ARBA" id="ARBA00023125"/>
    </source>
</evidence>
<feature type="domain" description="C2H2-type" evidence="10">
    <location>
        <begin position="290"/>
        <end position="317"/>
    </location>
</feature>
<feature type="domain" description="C2H2-type" evidence="10">
    <location>
        <begin position="262"/>
        <end position="289"/>
    </location>
</feature>
<dbReference type="InterPro" id="IPR036236">
    <property type="entry name" value="Znf_C2H2_sf"/>
</dbReference>
<dbReference type="Pfam" id="PF23561">
    <property type="entry name" value="zf-C2H2_15"/>
    <property type="match status" value="1"/>
</dbReference>
<comment type="subcellular location">
    <subcellularLocation>
        <location evidence="1">Nucleus</location>
    </subcellularLocation>
</comment>
<evidence type="ECO:0000256" key="7">
    <source>
        <dbReference type="ARBA" id="ARBA00023242"/>
    </source>
</evidence>
<reference evidence="11" key="3">
    <citation type="submission" date="2025-09" db="UniProtKB">
        <authorList>
            <consortium name="Ensembl"/>
        </authorList>
    </citation>
    <scope>IDENTIFICATION</scope>
</reference>
<protein>
    <recommendedName>
        <fullName evidence="10">C2H2-type domain-containing protein</fullName>
    </recommendedName>
</protein>
<keyword evidence="2" id="KW-0479">Metal-binding</keyword>
<dbReference type="SUPFAM" id="SSF57667">
    <property type="entry name" value="beta-beta-alpha zinc fingers"/>
    <property type="match status" value="5"/>
</dbReference>
<evidence type="ECO:0000313" key="12">
    <source>
        <dbReference type="Proteomes" id="UP000472267"/>
    </source>
</evidence>
<dbReference type="GO" id="GO:0003700">
    <property type="term" value="F:DNA-binding transcription factor activity"/>
    <property type="evidence" value="ECO:0007669"/>
    <property type="project" value="TreeGrafter"/>
</dbReference>
<reference evidence="11" key="1">
    <citation type="submission" date="2019-06" db="EMBL/GenBank/DDBJ databases">
        <authorList>
            <consortium name="Wellcome Sanger Institute Data Sharing"/>
        </authorList>
    </citation>
    <scope>NUCLEOTIDE SEQUENCE [LARGE SCALE GENOMIC DNA]</scope>
</reference>
<feature type="domain" description="C2H2-type" evidence="10">
    <location>
        <begin position="318"/>
        <end position="345"/>
    </location>
</feature>
<sequence>MFLYFFVPVEFQQHHDEREEQLYKQDTNFCLEQREQEPPQIQEEEEQEPGLQRFTEDQEEPQPPQIEVPSSQKQSDLSEPEVRDDEQFLSQDSEVDHDEKHLDIPVSENQAECEEISGEVVSIKHKLCQKVRRVSGKKKPMRTHTGEKPHPCEICGKSFSARSCLLVHMRTHTGEKPHHCETCGKSFSQRGALSVHMRTHTGEKPHHCETCGKSFSTRSYLLVHMRTHTGENLHPCENCGKSFSTWSYLLVHMRIHTGEKPHPCETCGKSFRQRAALWVHMRIHTGEKPHPCETCGKSFRQRAAFGVHMRTHTGEKPHHCETCRKSFNRKDSLLVHMRTHTGEKPHPCETCGKSFRTLSNLSVHMRTHTGEKPHPCETCGKRFSRKDISPSSAGAVPGPRPVPALLQADAQFPPEAVRHSPWHHANCSAWSKPCMPYVGTSVKAVLARIRLKSSIISIQAMRRQQVTVQVDGCANRHVIACRPPLKIERQSRFYIDFVCNLIASSGNTV</sequence>
<evidence type="ECO:0000256" key="1">
    <source>
        <dbReference type="ARBA" id="ARBA00004123"/>
    </source>
</evidence>
<dbReference type="GO" id="GO:0006357">
    <property type="term" value="P:regulation of transcription by RNA polymerase II"/>
    <property type="evidence" value="ECO:0007669"/>
    <property type="project" value="TreeGrafter"/>
</dbReference>
<evidence type="ECO:0000256" key="4">
    <source>
        <dbReference type="ARBA" id="ARBA00022771"/>
    </source>
</evidence>
<dbReference type="OMA" id="QHHDERE"/>
<evidence type="ECO:0000256" key="8">
    <source>
        <dbReference type="PROSITE-ProRule" id="PRU00042"/>
    </source>
</evidence>
<dbReference type="Gene3D" id="3.30.160.60">
    <property type="entry name" value="Classic Zinc Finger"/>
    <property type="match status" value="9"/>
</dbReference>
<feature type="domain" description="C2H2-type" evidence="10">
    <location>
        <begin position="178"/>
        <end position="205"/>
    </location>
</feature>
<evidence type="ECO:0000259" key="10">
    <source>
        <dbReference type="PROSITE" id="PS50157"/>
    </source>
</evidence>
<dbReference type="Ensembl" id="ENSSFAT00005032476.1">
    <property type="protein sequence ID" value="ENSSFAP00005031344.1"/>
    <property type="gene ID" value="ENSSFAG00005015911.1"/>
</dbReference>
<evidence type="ECO:0000256" key="9">
    <source>
        <dbReference type="SAM" id="MobiDB-lite"/>
    </source>
</evidence>
<feature type="region of interest" description="Disordered" evidence="9">
    <location>
        <begin position="24"/>
        <end position="86"/>
    </location>
</feature>
<dbReference type="PANTHER" id="PTHR24404">
    <property type="entry name" value="ZINC FINGER PROTEIN"/>
    <property type="match status" value="1"/>
</dbReference>
<dbReference type="InterPro" id="IPR050589">
    <property type="entry name" value="Ikaros_C2H2-ZF"/>
</dbReference>
<dbReference type="GO" id="GO:0008270">
    <property type="term" value="F:zinc ion binding"/>
    <property type="evidence" value="ECO:0007669"/>
    <property type="project" value="UniProtKB-KW"/>
</dbReference>
<dbReference type="InterPro" id="IPR056436">
    <property type="entry name" value="Znf-C2H2_ZIC1-5/GLI1-3-like"/>
</dbReference>
<dbReference type="PANTHER" id="PTHR24404:SF114">
    <property type="entry name" value="KLUMPFUSS, ISOFORM B-RELATED"/>
    <property type="match status" value="1"/>
</dbReference>
<feature type="domain" description="C2H2-type" evidence="10">
    <location>
        <begin position="150"/>
        <end position="177"/>
    </location>
</feature>
<dbReference type="GO" id="GO:0000978">
    <property type="term" value="F:RNA polymerase II cis-regulatory region sequence-specific DNA binding"/>
    <property type="evidence" value="ECO:0007669"/>
    <property type="project" value="TreeGrafter"/>
</dbReference>
<dbReference type="InterPro" id="IPR013087">
    <property type="entry name" value="Znf_C2H2_type"/>
</dbReference>
<dbReference type="Pfam" id="PF00096">
    <property type="entry name" value="zf-C2H2"/>
    <property type="match status" value="7"/>
</dbReference>
<reference evidence="11" key="2">
    <citation type="submission" date="2025-08" db="UniProtKB">
        <authorList>
            <consortium name="Ensembl"/>
        </authorList>
    </citation>
    <scope>IDENTIFICATION</scope>
</reference>
<evidence type="ECO:0000256" key="2">
    <source>
        <dbReference type="ARBA" id="ARBA00022723"/>
    </source>
</evidence>
<dbReference type="PROSITE" id="PS50157">
    <property type="entry name" value="ZINC_FINGER_C2H2_2"/>
    <property type="match status" value="8"/>
</dbReference>
<keyword evidence="4 8" id="KW-0863">Zinc-finger</keyword>
<evidence type="ECO:0000256" key="3">
    <source>
        <dbReference type="ARBA" id="ARBA00022737"/>
    </source>
</evidence>
<feature type="domain" description="C2H2-type" evidence="10">
    <location>
        <begin position="346"/>
        <end position="373"/>
    </location>
</feature>
<dbReference type="InParanoid" id="A0A672HQZ7"/>
<evidence type="ECO:0000313" key="11">
    <source>
        <dbReference type="Ensembl" id="ENSSFAP00005031344.1"/>
    </source>
</evidence>